<evidence type="ECO:0000313" key="2">
    <source>
        <dbReference type="Proteomes" id="UP000641025"/>
    </source>
</evidence>
<dbReference type="EMBL" id="JAEMHK010000041">
    <property type="protein sequence ID" value="MBJ6802824.1"/>
    <property type="molecule type" value="Genomic_DNA"/>
</dbReference>
<evidence type="ECO:0000313" key="1">
    <source>
        <dbReference type="EMBL" id="MBJ6802824.1"/>
    </source>
</evidence>
<accession>A0ABS0YY03</accession>
<sequence length="44" mass="4922">AENLARAHGKGKALAIVAHKLGRAIYFMLKNKEPFHPEKFFATV</sequence>
<name>A0ABS0YY03_9BACT</name>
<protein>
    <submittedName>
        <fullName evidence="1">IS110 family transposase</fullName>
    </submittedName>
</protein>
<feature type="non-terminal residue" evidence="1">
    <location>
        <position position="1"/>
    </location>
</feature>
<keyword evidence="2" id="KW-1185">Reference proteome</keyword>
<proteinExistence type="predicted"/>
<comment type="caution">
    <text evidence="1">The sequence shown here is derived from an EMBL/GenBank/DDBJ whole genome shotgun (WGS) entry which is preliminary data.</text>
</comment>
<reference evidence="1 2" key="1">
    <citation type="submission" date="2020-12" db="EMBL/GenBank/DDBJ databases">
        <title>Geomonas sp. Red259, isolated from paddy soil.</title>
        <authorList>
            <person name="Xu Z."/>
            <person name="Zhang Z."/>
            <person name="Masuda Y."/>
            <person name="Itoh H."/>
            <person name="Senoo K."/>
        </authorList>
    </citation>
    <scope>NUCLEOTIDE SEQUENCE [LARGE SCALE GENOMIC DNA]</scope>
    <source>
        <strain evidence="1 2">Red259</strain>
    </source>
</reference>
<dbReference type="Proteomes" id="UP000641025">
    <property type="component" value="Unassembled WGS sequence"/>
</dbReference>
<gene>
    <name evidence="1" type="ORF">JFN90_22070</name>
</gene>
<organism evidence="1 2">
    <name type="scientific">Geomonas propionica</name>
    <dbReference type="NCBI Taxonomy" id="2798582"/>
    <lineage>
        <taxon>Bacteria</taxon>
        <taxon>Pseudomonadati</taxon>
        <taxon>Thermodesulfobacteriota</taxon>
        <taxon>Desulfuromonadia</taxon>
        <taxon>Geobacterales</taxon>
        <taxon>Geobacteraceae</taxon>
        <taxon>Geomonas</taxon>
    </lineage>
</organism>